<evidence type="ECO:0000313" key="1">
    <source>
        <dbReference type="EMBL" id="CAB4166436.1"/>
    </source>
</evidence>
<sequence length="69" mass="7657">MTNNPKLAGQLAAKKELFGGHSRYAVAPIHTRFDAVEWFVWDAEQIDVQTGFASVIRQAQTKQEALVGL</sequence>
<proteinExistence type="predicted"/>
<evidence type="ECO:0000313" key="3">
    <source>
        <dbReference type="EMBL" id="CAB4177665.1"/>
    </source>
</evidence>
<reference evidence="2" key="1">
    <citation type="submission" date="2020-05" db="EMBL/GenBank/DDBJ databases">
        <authorList>
            <person name="Chiriac C."/>
            <person name="Salcher M."/>
            <person name="Ghai R."/>
            <person name="Kavagutti S V."/>
        </authorList>
    </citation>
    <scope>NUCLEOTIDE SEQUENCE</scope>
</reference>
<dbReference type="EMBL" id="LR796880">
    <property type="protein sequence ID" value="CAB4171919.1"/>
    <property type="molecule type" value="Genomic_DNA"/>
</dbReference>
<accession>A0A6J5PJF9</accession>
<organism evidence="2">
    <name type="scientific">uncultured Caudovirales phage</name>
    <dbReference type="NCBI Taxonomy" id="2100421"/>
    <lineage>
        <taxon>Viruses</taxon>
        <taxon>Duplodnaviria</taxon>
        <taxon>Heunggongvirae</taxon>
        <taxon>Uroviricota</taxon>
        <taxon>Caudoviricetes</taxon>
        <taxon>Peduoviridae</taxon>
        <taxon>Maltschvirus</taxon>
        <taxon>Maltschvirus maltsch</taxon>
    </lineage>
</organism>
<evidence type="ECO:0000313" key="4">
    <source>
        <dbReference type="EMBL" id="CAB4201887.1"/>
    </source>
</evidence>
<dbReference type="EMBL" id="LR797309">
    <property type="protein sequence ID" value="CAB4201887.1"/>
    <property type="molecule type" value="Genomic_DNA"/>
</dbReference>
<evidence type="ECO:0000313" key="2">
    <source>
        <dbReference type="EMBL" id="CAB4171919.1"/>
    </source>
</evidence>
<gene>
    <name evidence="3" type="ORF">UFOVP1010_27</name>
    <name evidence="4" type="ORF">UFOVP1359_15</name>
    <name evidence="1" type="ORF">UFOVP838_28</name>
    <name evidence="2" type="ORF">UFOVP932_39</name>
</gene>
<dbReference type="EMBL" id="LR796792">
    <property type="protein sequence ID" value="CAB4166436.1"/>
    <property type="molecule type" value="Genomic_DNA"/>
</dbReference>
<dbReference type="EMBL" id="LR796955">
    <property type="protein sequence ID" value="CAB4177665.1"/>
    <property type="molecule type" value="Genomic_DNA"/>
</dbReference>
<protein>
    <submittedName>
        <fullName evidence="2">Uncharacterized protein</fullName>
    </submittedName>
</protein>
<name>A0A6J5PJF9_9CAUD</name>